<dbReference type="Pfam" id="PF11684">
    <property type="entry name" value="DUF3280"/>
    <property type="match status" value="1"/>
</dbReference>
<evidence type="ECO:0000313" key="3">
    <source>
        <dbReference type="Proteomes" id="UP001596056"/>
    </source>
</evidence>
<dbReference type="RefSeq" id="WP_209843538.1">
    <property type="nucleotide sequence ID" value="NZ_JAGGJP010000037.1"/>
</dbReference>
<name>A0ABW0SH95_9RHOB</name>
<organism evidence="2 3">
    <name type="scientific">Rubellimicrobium aerolatum</name>
    <dbReference type="NCBI Taxonomy" id="490979"/>
    <lineage>
        <taxon>Bacteria</taxon>
        <taxon>Pseudomonadati</taxon>
        <taxon>Pseudomonadota</taxon>
        <taxon>Alphaproteobacteria</taxon>
        <taxon>Rhodobacterales</taxon>
        <taxon>Roseobacteraceae</taxon>
        <taxon>Rubellimicrobium</taxon>
    </lineage>
</organism>
<reference evidence="3" key="1">
    <citation type="journal article" date="2019" name="Int. J. Syst. Evol. Microbiol.">
        <title>The Global Catalogue of Microorganisms (GCM) 10K type strain sequencing project: providing services to taxonomists for standard genome sequencing and annotation.</title>
        <authorList>
            <consortium name="The Broad Institute Genomics Platform"/>
            <consortium name="The Broad Institute Genome Sequencing Center for Infectious Disease"/>
            <person name="Wu L."/>
            <person name="Ma J."/>
        </authorList>
    </citation>
    <scope>NUCLEOTIDE SEQUENCE [LARGE SCALE GENOMIC DNA]</scope>
    <source>
        <strain evidence="3">KACC 11588</strain>
    </source>
</reference>
<keyword evidence="1" id="KW-0732">Signal</keyword>
<evidence type="ECO:0000313" key="2">
    <source>
        <dbReference type="EMBL" id="MFC5568372.1"/>
    </source>
</evidence>
<comment type="caution">
    <text evidence="2">The sequence shown here is derived from an EMBL/GenBank/DDBJ whole genome shotgun (WGS) entry which is preliminary data.</text>
</comment>
<keyword evidence="3" id="KW-1185">Reference proteome</keyword>
<feature type="signal peptide" evidence="1">
    <location>
        <begin position="1"/>
        <end position="19"/>
    </location>
</feature>
<sequence>MRSPFFVLAAFLLAGPVPAQEPPPLQRGATVAFLGLHFIDTSTEGAYNGVRPDETERLALLEDSVRQRFLDEGFTLLDLAPVREELDRTLNPADCNGCDLRMAERLGADYALVGEVQKVSNLILSMNLVLRDVEAGRPVRMLAVDIRGNTDDSWLRGGRYILNNHFFAD</sequence>
<dbReference type="InterPro" id="IPR021698">
    <property type="entry name" value="DUF3280"/>
</dbReference>
<dbReference type="Proteomes" id="UP001596056">
    <property type="component" value="Unassembled WGS sequence"/>
</dbReference>
<gene>
    <name evidence="2" type="ORF">ACFPOC_18390</name>
</gene>
<dbReference type="EMBL" id="JBHSNA010000040">
    <property type="protein sequence ID" value="MFC5568372.1"/>
    <property type="molecule type" value="Genomic_DNA"/>
</dbReference>
<protein>
    <submittedName>
        <fullName evidence="2">DUF3280 domain-containing protein</fullName>
    </submittedName>
</protein>
<feature type="chain" id="PRO_5046596217" evidence="1">
    <location>
        <begin position="20"/>
        <end position="169"/>
    </location>
</feature>
<proteinExistence type="predicted"/>
<accession>A0ABW0SH95</accession>
<evidence type="ECO:0000256" key="1">
    <source>
        <dbReference type="SAM" id="SignalP"/>
    </source>
</evidence>